<keyword evidence="4" id="KW-1185">Reference proteome</keyword>
<gene>
    <name evidence="3" type="primary">tssA</name>
    <name evidence="3" type="ORF">ABXS05_12295</name>
</gene>
<dbReference type="Pfam" id="PF06812">
    <property type="entry name" value="ImpA_N"/>
    <property type="match status" value="1"/>
</dbReference>
<proteinExistence type="predicted"/>
<evidence type="ECO:0000259" key="2">
    <source>
        <dbReference type="Pfam" id="PF06812"/>
    </source>
</evidence>
<dbReference type="RefSeq" id="WP_367624109.1">
    <property type="nucleotide sequence ID" value="NZ_JBFNQD010000003.1"/>
</dbReference>
<name>A0ABV3PL31_9HYPH</name>
<evidence type="ECO:0000313" key="3">
    <source>
        <dbReference type="EMBL" id="MEW9306325.1"/>
    </source>
</evidence>
<accession>A0ABV3PL31</accession>
<reference evidence="3 4" key="1">
    <citation type="submission" date="2024-07" db="EMBL/GenBank/DDBJ databases">
        <title>Description of Labrys sedimenti sp. nov., isolated from a diclofenac-degrading enrichment culture.</title>
        <authorList>
            <person name="Tancsics A."/>
            <person name="Csepanyi A."/>
        </authorList>
    </citation>
    <scope>NUCLEOTIDE SEQUENCE [LARGE SCALE GENOMIC DNA]</scope>
    <source>
        <strain evidence="3 4">LMG 23578</strain>
    </source>
</reference>
<evidence type="ECO:0000313" key="4">
    <source>
        <dbReference type="Proteomes" id="UP001555786"/>
    </source>
</evidence>
<comment type="caution">
    <text evidence="3">The sequence shown here is derived from an EMBL/GenBank/DDBJ whole genome shotgun (WGS) entry which is preliminary data.</text>
</comment>
<dbReference type="NCBIfam" id="TIGR03363">
    <property type="entry name" value="VI_chp_8"/>
    <property type="match status" value="1"/>
</dbReference>
<feature type="compositionally biased region" description="Low complexity" evidence="1">
    <location>
        <begin position="252"/>
        <end position="273"/>
    </location>
</feature>
<organism evidence="3 4">
    <name type="scientific">Labrys neptuniae</name>
    <dbReference type="NCBI Taxonomy" id="376174"/>
    <lineage>
        <taxon>Bacteria</taxon>
        <taxon>Pseudomonadati</taxon>
        <taxon>Pseudomonadota</taxon>
        <taxon>Alphaproteobacteria</taxon>
        <taxon>Hyphomicrobiales</taxon>
        <taxon>Xanthobacteraceae</taxon>
        <taxon>Labrys</taxon>
    </lineage>
</organism>
<dbReference type="InterPro" id="IPR017740">
    <property type="entry name" value="TssA-like"/>
</dbReference>
<dbReference type="PANTHER" id="PTHR37951:SF1">
    <property type="entry name" value="TYPE VI SECRETION SYSTEM COMPONENT TSSA1"/>
    <property type="match status" value="1"/>
</dbReference>
<dbReference type="InterPro" id="IPR010657">
    <property type="entry name" value="ImpA_N"/>
</dbReference>
<dbReference type="Proteomes" id="UP001555786">
    <property type="component" value="Unassembled WGS sequence"/>
</dbReference>
<dbReference type="EMBL" id="JBFNQD010000003">
    <property type="protein sequence ID" value="MEW9306325.1"/>
    <property type="molecule type" value="Genomic_DNA"/>
</dbReference>
<feature type="region of interest" description="Disordered" evidence="1">
    <location>
        <begin position="244"/>
        <end position="279"/>
    </location>
</feature>
<protein>
    <submittedName>
        <fullName evidence="3">Type VI secretion system protein TssA</fullName>
    </submittedName>
</protein>
<dbReference type="PANTHER" id="PTHR37951">
    <property type="entry name" value="CYTOPLASMIC PROTEIN-RELATED"/>
    <property type="match status" value="1"/>
</dbReference>
<evidence type="ECO:0000256" key="1">
    <source>
        <dbReference type="SAM" id="MobiDB-lite"/>
    </source>
</evidence>
<sequence length="354" mass="38588">MDLREIISPLGQDSPCGENIRVAPKYQEKYYRIKDARNAARSVERSASPNDNIRLTPAWHEVNELGLQILSSNSKDIEILAWLAEAQLRLRGFEGLRDSFTAMMSLLDNYWEELHSIGDDDIEERLAPLAGLNGVNSEGSLIQAIRLTSLVPNGSFAQHSLWDYQLAQRAGEAERRDLLHEAATEAGMAAMASHLAVVNDCIASFAKLATVLTERCGDRAPPSSNTRNVLQEVAAAIRDLTGLGTEESDAMPATAAETQAGTAAETAPAPSAPRSLVPGSITSREEAFEILLAVARHFRRTEPHSPISLAIETLVRRGRMDFSELLAELLPEAQTRNAVLTAAGIQAKTEKRDN</sequence>
<feature type="domain" description="ImpA N-terminal" evidence="2">
    <location>
        <begin position="8"/>
        <end position="133"/>
    </location>
</feature>